<protein>
    <submittedName>
        <fullName evidence="1">Uncharacterized protein</fullName>
    </submittedName>
</protein>
<organism evidence="1 2">
    <name type="scientific">Dyadobacter helix</name>
    <dbReference type="NCBI Taxonomy" id="2822344"/>
    <lineage>
        <taxon>Bacteria</taxon>
        <taxon>Pseudomonadati</taxon>
        <taxon>Bacteroidota</taxon>
        <taxon>Cytophagia</taxon>
        <taxon>Cytophagales</taxon>
        <taxon>Spirosomataceae</taxon>
        <taxon>Dyadobacter</taxon>
    </lineage>
</organism>
<dbReference type="AlphaFoldDB" id="A0A916J869"/>
<gene>
    <name evidence="1" type="ORF">DYBT9275_00534</name>
</gene>
<reference evidence="1" key="1">
    <citation type="submission" date="2021-04" db="EMBL/GenBank/DDBJ databases">
        <authorList>
            <person name="Rodrigo-Torres L."/>
            <person name="Arahal R. D."/>
            <person name="Lucena T."/>
        </authorList>
    </citation>
    <scope>NUCLEOTIDE SEQUENCE</scope>
    <source>
        <strain evidence="1">CECT 9275</strain>
    </source>
</reference>
<accession>A0A916J869</accession>
<proteinExistence type="predicted"/>
<dbReference type="Proteomes" id="UP000680038">
    <property type="component" value="Unassembled WGS sequence"/>
</dbReference>
<name>A0A916J869_9BACT</name>
<comment type="caution">
    <text evidence="1">The sequence shown here is derived from an EMBL/GenBank/DDBJ whole genome shotgun (WGS) entry which is preliminary data.</text>
</comment>
<evidence type="ECO:0000313" key="2">
    <source>
        <dbReference type="Proteomes" id="UP000680038"/>
    </source>
</evidence>
<keyword evidence="2" id="KW-1185">Reference proteome</keyword>
<dbReference type="EMBL" id="CAJRAF010000001">
    <property type="protein sequence ID" value="CAG4990464.1"/>
    <property type="molecule type" value="Genomic_DNA"/>
</dbReference>
<evidence type="ECO:0000313" key="1">
    <source>
        <dbReference type="EMBL" id="CAG4990464.1"/>
    </source>
</evidence>
<sequence>MGPYFLQNAYIVKACFTRFPLSRFPTLTVKPTEIDGFTVKVLFKFEPNTLRV</sequence>